<dbReference type="Proteomes" id="UP000189055">
    <property type="component" value="Plasmid pAC1084_1"/>
</dbReference>
<dbReference type="EMBL" id="CP014688">
    <property type="protein sequence ID" value="AQT06408.1"/>
    <property type="molecule type" value="Genomic_DNA"/>
</dbReference>
<organism evidence="1 2">
    <name type="scientific">Acetobacter persici</name>
    <dbReference type="NCBI Taxonomy" id="1076596"/>
    <lineage>
        <taxon>Bacteria</taxon>
        <taxon>Pseudomonadati</taxon>
        <taxon>Pseudomonadota</taxon>
        <taxon>Alphaproteobacteria</taxon>
        <taxon>Acetobacterales</taxon>
        <taxon>Acetobacteraceae</taxon>
        <taxon>Acetobacter</taxon>
    </lineage>
</organism>
<accession>A0A1U9LJ32</accession>
<keyword evidence="1" id="KW-0614">Plasmid</keyword>
<dbReference type="RefSeq" id="WP_077932034.1">
    <property type="nucleotide sequence ID" value="NZ_CP014688.1"/>
</dbReference>
<sequence length="107" mass="12001">MPSHAIIEDIAVRESGGDLLFLLPPTPYTKDTPIYWEYDKSSKRLLLFQNNMKIGDTFVDDDNAEKIFSAARSVIIIETDDEGAIGGINQYSHVRRKTDQTVGPNTN</sequence>
<gene>
    <name evidence="1" type="ORF">A0U91_15450</name>
</gene>
<evidence type="ECO:0000313" key="2">
    <source>
        <dbReference type="Proteomes" id="UP000189055"/>
    </source>
</evidence>
<protein>
    <submittedName>
        <fullName evidence="1">Uncharacterized protein</fullName>
    </submittedName>
</protein>
<dbReference type="KEGG" id="aper:A0U91_15450"/>
<geneLocation type="plasmid" evidence="2">
    <name>pac1084_1</name>
</geneLocation>
<proteinExistence type="predicted"/>
<evidence type="ECO:0000313" key="1">
    <source>
        <dbReference type="EMBL" id="AQT06408.1"/>
    </source>
</evidence>
<dbReference type="AlphaFoldDB" id="A0A1U9LJ32"/>
<name>A0A1U9LJ32_9PROT</name>
<reference evidence="1 2" key="1">
    <citation type="submission" date="2016-03" db="EMBL/GenBank/DDBJ databases">
        <title>Acetic acid bacteria sequencing.</title>
        <authorList>
            <person name="Brandt J."/>
            <person name="Jakob F."/>
            <person name="Vogel R.F."/>
        </authorList>
    </citation>
    <scope>NUCLEOTIDE SEQUENCE [LARGE SCALE GENOMIC DNA]</scope>
    <source>
        <strain evidence="1 2">TMW2.1084</strain>
        <plasmid evidence="2">pac1084_1</plasmid>
    </source>
</reference>